<dbReference type="GO" id="GO:0005783">
    <property type="term" value="C:endoplasmic reticulum"/>
    <property type="evidence" value="ECO:0007669"/>
    <property type="project" value="TreeGrafter"/>
</dbReference>
<dbReference type="OMA" id="KHENDLN"/>
<dbReference type="HOGENOM" id="CLU_577495_0_0_1"/>
<evidence type="ECO:0000256" key="1">
    <source>
        <dbReference type="ARBA" id="ARBA00022741"/>
    </source>
</evidence>
<gene>
    <name evidence="5" type="ORF">EDEG_00449</name>
</gene>
<dbReference type="GO" id="GO:0005524">
    <property type="term" value="F:ATP binding"/>
    <property type="evidence" value="ECO:0007669"/>
    <property type="project" value="UniProtKB-KW"/>
</dbReference>
<evidence type="ECO:0000256" key="2">
    <source>
        <dbReference type="ARBA" id="ARBA00022840"/>
    </source>
</evidence>
<dbReference type="Gene3D" id="3.40.50.12780">
    <property type="entry name" value="N-terminal domain of ligase-like"/>
    <property type="match status" value="1"/>
</dbReference>
<dbReference type="VEuPathDB" id="MicrosporidiaDB:EDEG_00449"/>
<dbReference type="InParanoid" id="J9DJA1"/>
<name>J9DJA1_EDHAE</name>
<keyword evidence="1" id="KW-0547">Nucleotide-binding</keyword>
<feature type="region of interest" description="Disordered" evidence="3">
    <location>
        <begin position="245"/>
        <end position="315"/>
    </location>
</feature>
<accession>J9DJA1</accession>
<evidence type="ECO:0000313" key="5">
    <source>
        <dbReference type="EMBL" id="EJW01457.1"/>
    </source>
</evidence>
<evidence type="ECO:0000259" key="4">
    <source>
        <dbReference type="Pfam" id="PF00501"/>
    </source>
</evidence>
<dbReference type="InterPro" id="IPR020845">
    <property type="entry name" value="AMP-binding_CS"/>
</dbReference>
<comment type="caution">
    <text evidence="5">The sequence shown here is derived from an EMBL/GenBank/DDBJ whole genome shotgun (WGS) entry which is preliminary data.</text>
</comment>
<dbReference type="PANTHER" id="PTHR43272:SF33">
    <property type="entry name" value="AMP-BINDING DOMAIN-CONTAINING PROTEIN-RELATED"/>
    <property type="match status" value="1"/>
</dbReference>
<dbReference type="GO" id="GO:0016020">
    <property type="term" value="C:membrane"/>
    <property type="evidence" value="ECO:0007669"/>
    <property type="project" value="TreeGrafter"/>
</dbReference>
<dbReference type="InterPro" id="IPR000873">
    <property type="entry name" value="AMP-dep_synth/lig_dom"/>
</dbReference>
<dbReference type="SUPFAM" id="SSF56801">
    <property type="entry name" value="Acetyl-CoA synthetase-like"/>
    <property type="match status" value="1"/>
</dbReference>
<keyword evidence="2" id="KW-0067">ATP-binding</keyword>
<proteinExistence type="predicted"/>
<dbReference type="OrthoDB" id="1700726at2759"/>
<organism evidence="5 6">
    <name type="scientific">Edhazardia aedis (strain USNM 41457)</name>
    <name type="common">Microsporidian parasite</name>
    <dbReference type="NCBI Taxonomy" id="1003232"/>
    <lineage>
        <taxon>Eukaryota</taxon>
        <taxon>Fungi</taxon>
        <taxon>Fungi incertae sedis</taxon>
        <taxon>Microsporidia</taxon>
        <taxon>Edhazardia</taxon>
    </lineage>
</organism>
<keyword evidence="6" id="KW-1185">Reference proteome</keyword>
<dbReference type="Pfam" id="PF00501">
    <property type="entry name" value="AMP-binding"/>
    <property type="match status" value="1"/>
</dbReference>
<feature type="compositionally biased region" description="Low complexity" evidence="3">
    <location>
        <begin position="254"/>
        <end position="267"/>
    </location>
</feature>
<dbReference type="PROSITE" id="PS00455">
    <property type="entry name" value="AMP_BINDING"/>
    <property type="match status" value="1"/>
</dbReference>
<evidence type="ECO:0000313" key="6">
    <source>
        <dbReference type="Proteomes" id="UP000003163"/>
    </source>
</evidence>
<evidence type="ECO:0000256" key="3">
    <source>
        <dbReference type="SAM" id="MobiDB-lite"/>
    </source>
</evidence>
<reference evidence="6" key="2">
    <citation type="submission" date="2015-07" db="EMBL/GenBank/DDBJ databases">
        <title>Contrasting host-pathogen interactions and genome evolution in two generalist and specialist microsporidian pathogens of mosquitoes.</title>
        <authorList>
            <consortium name="The Broad Institute Genomics Platform"/>
            <consortium name="The Broad Institute Genome Sequencing Center for Infectious Disease"/>
            <person name="Cuomo C.A."/>
            <person name="Sanscrainte N.D."/>
            <person name="Goldberg J.M."/>
            <person name="Heiman D."/>
            <person name="Young S."/>
            <person name="Zeng Q."/>
            <person name="Becnel J.J."/>
            <person name="Birren B.W."/>
        </authorList>
    </citation>
    <scope>NUCLEOTIDE SEQUENCE [LARGE SCALE GENOMIC DNA]</scope>
    <source>
        <strain evidence="6">USNM 41457</strain>
    </source>
</reference>
<dbReference type="AlphaFoldDB" id="J9DJA1"/>
<dbReference type="GO" id="GO:0004467">
    <property type="term" value="F:long-chain fatty acid-CoA ligase activity"/>
    <property type="evidence" value="ECO:0007669"/>
    <property type="project" value="TreeGrafter"/>
</dbReference>
<reference evidence="5 6" key="1">
    <citation type="submission" date="2011-08" db="EMBL/GenBank/DDBJ databases">
        <authorList>
            <person name="Liu Z.J."/>
            <person name="Shi F.L."/>
            <person name="Lu J.Q."/>
            <person name="Li M."/>
            <person name="Wang Z.L."/>
        </authorList>
    </citation>
    <scope>NUCLEOTIDE SEQUENCE [LARGE SCALE GENOMIC DNA]</scope>
    <source>
        <strain evidence="5 6">USNM 41457</strain>
    </source>
</reference>
<dbReference type="STRING" id="1003232.J9DJA1"/>
<dbReference type="EMBL" id="AFBI03000005">
    <property type="protein sequence ID" value="EJW01457.1"/>
    <property type="molecule type" value="Genomic_DNA"/>
</dbReference>
<dbReference type="Proteomes" id="UP000003163">
    <property type="component" value="Unassembled WGS sequence"/>
</dbReference>
<dbReference type="PANTHER" id="PTHR43272">
    <property type="entry name" value="LONG-CHAIN-FATTY-ACID--COA LIGASE"/>
    <property type="match status" value="1"/>
</dbReference>
<sequence>MIDQMIEENGVYRHPEYNADIVSLKDGSETLLEMFFNVVKRSYDNDFLGTLNERSDKVVYESYGSIFRKSLVFGEYVLNLKNKMAENANFSETSAKNRNTKVNRSVDVSSNYSSNSSMPYVLDSPNDEDKELIGIFSVNRAEWIISEYAIYYSDSTNCPLYSSFGIESLKHILTETSMRICFISGVKAESLYNDVISKFETSLEHLICYDELSDELVSNLCEKGVKVHYFDDILGEYDRTWSERCESEDDKSNESSNSISTSDDSNSMRITNRIEGSQEKGYLNSSRDSGKNVNSSCDSGKNLQSKHENDLNKNTKRVKMPLNVLQAPKKELFECFNSAFLKGTDIATICYTSGTSGLPKGVILSHKNFIVTAAGFLRCRGTSDQFKISSEDVYISYLPLAHVMERVCVVVTTCNGAKIGFFRGNPKCLQQDIKTIKPTFFVGVPRVFNVFEKKSKKKLPKRVFLPISSSTCV</sequence>
<protein>
    <recommendedName>
        <fullName evidence="4">AMP-dependent synthetase/ligase domain-containing protein</fullName>
    </recommendedName>
</protein>
<feature type="compositionally biased region" description="Polar residues" evidence="3">
    <location>
        <begin position="283"/>
        <end position="303"/>
    </location>
</feature>
<dbReference type="InterPro" id="IPR042099">
    <property type="entry name" value="ANL_N_sf"/>
</dbReference>
<feature type="domain" description="AMP-dependent synthetase/ligase" evidence="4">
    <location>
        <begin position="130"/>
        <end position="456"/>
    </location>
</feature>